<feature type="region of interest" description="Disordered" evidence="1">
    <location>
        <begin position="1"/>
        <end position="112"/>
    </location>
</feature>
<sequence length="112" mass="12864">MEAAYTNGSTDRLEEPGSEAHKVWETQTVRKDEGELQRPEQEKRMDGEDEDESRTPETCLRTTPKKATSTVLERRWEHFPAAFQEGRGFPRVHKTSSSDTEQESKSMASGRY</sequence>
<dbReference type="Proteomes" id="UP001066276">
    <property type="component" value="Chromosome 6"/>
</dbReference>
<dbReference type="AlphaFoldDB" id="A0AAV7QPZ1"/>
<accession>A0AAV7QPZ1</accession>
<proteinExistence type="predicted"/>
<keyword evidence="3" id="KW-1185">Reference proteome</keyword>
<evidence type="ECO:0000313" key="3">
    <source>
        <dbReference type="Proteomes" id="UP001066276"/>
    </source>
</evidence>
<protein>
    <submittedName>
        <fullName evidence="2">Uncharacterized protein</fullName>
    </submittedName>
</protein>
<evidence type="ECO:0000256" key="1">
    <source>
        <dbReference type="SAM" id="MobiDB-lite"/>
    </source>
</evidence>
<name>A0AAV7QPZ1_PLEWA</name>
<reference evidence="2" key="1">
    <citation type="journal article" date="2022" name="bioRxiv">
        <title>Sequencing and chromosome-scale assembly of the giantPleurodeles waltlgenome.</title>
        <authorList>
            <person name="Brown T."/>
            <person name="Elewa A."/>
            <person name="Iarovenko S."/>
            <person name="Subramanian E."/>
            <person name="Araus A.J."/>
            <person name="Petzold A."/>
            <person name="Susuki M."/>
            <person name="Suzuki K.-i.T."/>
            <person name="Hayashi T."/>
            <person name="Toyoda A."/>
            <person name="Oliveira C."/>
            <person name="Osipova E."/>
            <person name="Leigh N.D."/>
            <person name="Simon A."/>
            <person name="Yun M.H."/>
        </authorList>
    </citation>
    <scope>NUCLEOTIDE SEQUENCE</scope>
    <source>
        <strain evidence="2">20211129_DDA</strain>
        <tissue evidence="2">Liver</tissue>
    </source>
</reference>
<feature type="compositionally biased region" description="Polar residues" evidence="1">
    <location>
        <begin position="1"/>
        <end position="10"/>
    </location>
</feature>
<dbReference type="EMBL" id="JANPWB010000010">
    <property type="protein sequence ID" value="KAJ1142529.1"/>
    <property type="molecule type" value="Genomic_DNA"/>
</dbReference>
<feature type="compositionally biased region" description="Basic and acidic residues" evidence="1">
    <location>
        <begin position="11"/>
        <end position="46"/>
    </location>
</feature>
<evidence type="ECO:0000313" key="2">
    <source>
        <dbReference type="EMBL" id="KAJ1142529.1"/>
    </source>
</evidence>
<comment type="caution">
    <text evidence="2">The sequence shown here is derived from an EMBL/GenBank/DDBJ whole genome shotgun (WGS) entry which is preliminary data.</text>
</comment>
<organism evidence="2 3">
    <name type="scientific">Pleurodeles waltl</name>
    <name type="common">Iberian ribbed newt</name>
    <dbReference type="NCBI Taxonomy" id="8319"/>
    <lineage>
        <taxon>Eukaryota</taxon>
        <taxon>Metazoa</taxon>
        <taxon>Chordata</taxon>
        <taxon>Craniata</taxon>
        <taxon>Vertebrata</taxon>
        <taxon>Euteleostomi</taxon>
        <taxon>Amphibia</taxon>
        <taxon>Batrachia</taxon>
        <taxon>Caudata</taxon>
        <taxon>Salamandroidea</taxon>
        <taxon>Salamandridae</taxon>
        <taxon>Pleurodelinae</taxon>
        <taxon>Pleurodeles</taxon>
    </lineage>
</organism>
<gene>
    <name evidence="2" type="ORF">NDU88_008843</name>
</gene>